<keyword evidence="1" id="KW-0808">Transferase</keyword>
<evidence type="ECO:0000256" key="1">
    <source>
        <dbReference type="ARBA" id="ARBA00022679"/>
    </source>
</evidence>
<sequence length="231" mass="25510">DELVSLGELGYGACSTVYKKLHLPSLRIVAEKKISVSDAQKCRQIVRELQTLYLASISQSAQTVHIWVSDLGPFKCPFSVQKYIVDFYDAFIDLDNGQLSVLVEYMDGGSLQDVVDSGGCPHETVLANIAQRILNGLVYLHSIRNCIHRDIKPANLLINHHGDVKIGDFGTARECSASVVDRGCDAANIMTFVGTVTYMSPERLLGERYDYTADIWSLGMTLMTCALGRFP</sequence>
<feature type="domain" description="Protein kinase" evidence="10">
    <location>
        <begin position="3"/>
        <end position="231"/>
    </location>
</feature>
<feature type="non-terminal residue" evidence="11">
    <location>
        <position position="1"/>
    </location>
</feature>
<dbReference type="Pfam" id="PF00069">
    <property type="entry name" value="Pkinase"/>
    <property type="match status" value="1"/>
</dbReference>
<keyword evidence="3" id="KW-0418">Kinase</keyword>
<protein>
    <recommendedName>
        <fullName evidence="6">mitogen-activated protein kinase kinase</fullName>
        <ecNumber evidence="6">2.7.12.2</ecNumber>
    </recommendedName>
</protein>
<dbReference type="PROSITE" id="PS50011">
    <property type="entry name" value="PROTEIN_KINASE_DOM"/>
    <property type="match status" value="1"/>
</dbReference>
<dbReference type="OrthoDB" id="10252354at2759"/>
<keyword evidence="2" id="KW-0547">Nucleotide-binding</keyword>
<name>F0YL60_AURAN</name>
<dbReference type="eggNOG" id="KOG0581">
    <property type="taxonomic scope" value="Eukaryota"/>
</dbReference>
<accession>F0YL60</accession>
<dbReference type="GO" id="GO:0004708">
    <property type="term" value="F:MAP kinase kinase activity"/>
    <property type="evidence" value="ECO:0007669"/>
    <property type="project" value="UniProtKB-EC"/>
</dbReference>
<dbReference type="SMART" id="SM00220">
    <property type="entry name" value="S_TKc"/>
    <property type="match status" value="1"/>
</dbReference>
<keyword evidence="4" id="KW-0067">ATP-binding</keyword>
<dbReference type="RefSeq" id="XP_009041111.1">
    <property type="nucleotide sequence ID" value="XM_009042863.1"/>
</dbReference>
<organism evidence="12">
    <name type="scientific">Aureococcus anophagefferens</name>
    <name type="common">Harmful bloom alga</name>
    <dbReference type="NCBI Taxonomy" id="44056"/>
    <lineage>
        <taxon>Eukaryota</taxon>
        <taxon>Sar</taxon>
        <taxon>Stramenopiles</taxon>
        <taxon>Ochrophyta</taxon>
        <taxon>Pelagophyceae</taxon>
        <taxon>Pelagomonadales</taxon>
        <taxon>Pelagomonadaceae</taxon>
        <taxon>Aureococcus</taxon>
    </lineage>
</organism>
<comment type="catalytic activity">
    <reaction evidence="9">
        <text>L-tyrosyl-[protein] + ATP = O-phospho-L-tyrosyl-[protein] + ADP + H(+)</text>
        <dbReference type="Rhea" id="RHEA:10596"/>
        <dbReference type="Rhea" id="RHEA-COMP:10136"/>
        <dbReference type="Rhea" id="RHEA-COMP:20101"/>
        <dbReference type="ChEBI" id="CHEBI:15378"/>
        <dbReference type="ChEBI" id="CHEBI:30616"/>
        <dbReference type="ChEBI" id="CHEBI:46858"/>
        <dbReference type="ChEBI" id="CHEBI:61978"/>
        <dbReference type="ChEBI" id="CHEBI:456216"/>
        <dbReference type="EC" id="2.7.12.2"/>
    </reaction>
</comment>
<evidence type="ECO:0000313" key="11">
    <source>
        <dbReference type="EMBL" id="EGB04172.1"/>
    </source>
</evidence>
<dbReference type="Gene3D" id="1.10.510.10">
    <property type="entry name" value="Transferase(Phosphotransferase) domain 1"/>
    <property type="match status" value="1"/>
</dbReference>
<dbReference type="EC" id="2.7.12.2" evidence="6"/>
<feature type="non-terminal residue" evidence="11">
    <location>
        <position position="231"/>
    </location>
</feature>
<dbReference type="Gene3D" id="3.30.200.20">
    <property type="entry name" value="Phosphorylase Kinase, domain 1"/>
    <property type="match status" value="1"/>
</dbReference>
<proteinExistence type="inferred from homology"/>
<evidence type="ECO:0000256" key="2">
    <source>
        <dbReference type="ARBA" id="ARBA00022741"/>
    </source>
</evidence>
<dbReference type="SUPFAM" id="SSF56112">
    <property type="entry name" value="Protein kinase-like (PK-like)"/>
    <property type="match status" value="1"/>
</dbReference>
<evidence type="ECO:0000313" key="12">
    <source>
        <dbReference type="Proteomes" id="UP000002729"/>
    </source>
</evidence>
<evidence type="ECO:0000259" key="10">
    <source>
        <dbReference type="PROSITE" id="PS50011"/>
    </source>
</evidence>
<dbReference type="Proteomes" id="UP000002729">
    <property type="component" value="Unassembled WGS sequence"/>
</dbReference>
<evidence type="ECO:0000256" key="9">
    <source>
        <dbReference type="ARBA" id="ARBA00051693"/>
    </source>
</evidence>
<dbReference type="EMBL" id="GL833155">
    <property type="protein sequence ID" value="EGB04172.1"/>
    <property type="molecule type" value="Genomic_DNA"/>
</dbReference>
<comment type="similarity">
    <text evidence="5">Belongs to the protein kinase superfamily. STE Ser/Thr protein kinase family. MAP kinase kinase subfamily.</text>
</comment>
<dbReference type="KEGG" id="aaf:AURANDRAFT_4099"/>
<evidence type="ECO:0000256" key="3">
    <source>
        <dbReference type="ARBA" id="ARBA00022777"/>
    </source>
</evidence>
<dbReference type="InParanoid" id="F0YL60"/>
<comment type="catalytic activity">
    <reaction evidence="8">
        <text>L-threonyl-[protein] + ATP = O-phospho-L-threonyl-[protein] + ADP + H(+)</text>
        <dbReference type="Rhea" id="RHEA:46608"/>
        <dbReference type="Rhea" id="RHEA-COMP:11060"/>
        <dbReference type="Rhea" id="RHEA-COMP:11605"/>
        <dbReference type="ChEBI" id="CHEBI:15378"/>
        <dbReference type="ChEBI" id="CHEBI:30013"/>
        <dbReference type="ChEBI" id="CHEBI:30616"/>
        <dbReference type="ChEBI" id="CHEBI:61977"/>
        <dbReference type="ChEBI" id="CHEBI:456216"/>
        <dbReference type="EC" id="2.7.12.2"/>
    </reaction>
</comment>
<keyword evidence="12" id="KW-1185">Reference proteome</keyword>
<dbReference type="GO" id="GO:0005524">
    <property type="term" value="F:ATP binding"/>
    <property type="evidence" value="ECO:0007669"/>
    <property type="project" value="UniProtKB-KW"/>
</dbReference>
<evidence type="ECO:0000256" key="8">
    <source>
        <dbReference type="ARBA" id="ARBA00049299"/>
    </source>
</evidence>
<dbReference type="PROSITE" id="PS00108">
    <property type="entry name" value="PROTEIN_KINASE_ST"/>
    <property type="match status" value="1"/>
</dbReference>
<dbReference type="PANTHER" id="PTHR48013">
    <property type="entry name" value="DUAL SPECIFICITY MITOGEN-ACTIVATED PROTEIN KINASE KINASE 5-RELATED"/>
    <property type="match status" value="1"/>
</dbReference>
<dbReference type="GeneID" id="20222012"/>
<dbReference type="OMA" id="SIRNCIH"/>
<dbReference type="InterPro" id="IPR011009">
    <property type="entry name" value="Kinase-like_dom_sf"/>
</dbReference>
<reference evidence="11 12" key="1">
    <citation type="journal article" date="2011" name="Proc. Natl. Acad. Sci. U.S.A.">
        <title>Niche of harmful alga Aureococcus anophagefferens revealed through ecogenomics.</title>
        <authorList>
            <person name="Gobler C.J."/>
            <person name="Berry D.L."/>
            <person name="Dyhrman S.T."/>
            <person name="Wilhelm S.W."/>
            <person name="Salamov A."/>
            <person name="Lobanov A.V."/>
            <person name="Zhang Y."/>
            <person name="Collier J.L."/>
            <person name="Wurch L.L."/>
            <person name="Kustka A.B."/>
            <person name="Dill B.D."/>
            <person name="Shah M."/>
            <person name="VerBerkmoes N.C."/>
            <person name="Kuo A."/>
            <person name="Terry A."/>
            <person name="Pangilinan J."/>
            <person name="Lindquist E.A."/>
            <person name="Lucas S."/>
            <person name="Paulsen I.T."/>
            <person name="Hattenrath-Lehmann T.K."/>
            <person name="Talmage S.C."/>
            <person name="Walker E.A."/>
            <person name="Koch F."/>
            <person name="Burson A.M."/>
            <person name="Marcoval M.A."/>
            <person name="Tang Y.Z."/>
            <person name="Lecleir G.R."/>
            <person name="Coyne K.J."/>
            <person name="Berg G.M."/>
            <person name="Bertrand E.M."/>
            <person name="Saito M.A."/>
            <person name="Gladyshev V.N."/>
            <person name="Grigoriev I.V."/>
        </authorList>
    </citation>
    <scope>NUCLEOTIDE SEQUENCE [LARGE SCALE GENOMIC DNA]</scope>
    <source>
        <strain evidence="12">CCMP 1984</strain>
    </source>
</reference>
<dbReference type="AlphaFoldDB" id="F0YL60"/>
<evidence type="ECO:0000256" key="5">
    <source>
        <dbReference type="ARBA" id="ARBA00038035"/>
    </source>
</evidence>
<dbReference type="InterPro" id="IPR000719">
    <property type="entry name" value="Prot_kinase_dom"/>
</dbReference>
<evidence type="ECO:0000256" key="7">
    <source>
        <dbReference type="ARBA" id="ARBA00049014"/>
    </source>
</evidence>
<evidence type="ECO:0000256" key="6">
    <source>
        <dbReference type="ARBA" id="ARBA00038999"/>
    </source>
</evidence>
<comment type="catalytic activity">
    <reaction evidence="7">
        <text>L-seryl-[protein] + ATP = O-phospho-L-seryl-[protein] + ADP + H(+)</text>
        <dbReference type="Rhea" id="RHEA:17989"/>
        <dbReference type="Rhea" id="RHEA-COMP:9863"/>
        <dbReference type="Rhea" id="RHEA-COMP:11604"/>
        <dbReference type="ChEBI" id="CHEBI:15378"/>
        <dbReference type="ChEBI" id="CHEBI:29999"/>
        <dbReference type="ChEBI" id="CHEBI:30616"/>
        <dbReference type="ChEBI" id="CHEBI:83421"/>
        <dbReference type="ChEBI" id="CHEBI:456216"/>
        <dbReference type="EC" id="2.7.12.2"/>
    </reaction>
</comment>
<dbReference type="PANTHER" id="PTHR48013:SF9">
    <property type="entry name" value="DUAL SPECIFICITY MITOGEN-ACTIVATED PROTEIN KINASE KINASE 5"/>
    <property type="match status" value="1"/>
</dbReference>
<gene>
    <name evidence="11" type="ORF">AURANDRAFT_4099</name>
</gene>
<evidence type="ECO:0000256" key="4">
    <source>
        <dbReference type="ARBA" id="ARBA00022840"/>
    </source>
</evidence>
<dbReference type="InterPro" id="IPR008271">
    <property type="entry name" value="Ser/Thr_kinase_AS"/>
</dbReference>